<proteinExistence type="predicted"/>
<protein>
    <submittedName>
        <fullName evidence="9">SEA (Seh1-associated) complex subunit</fullName>
    </submittedName>
</protein>
<evidence type="ECO:0000313" key="9">
    <source>
        <dbReference type="EMBL" id="KAK9700726.1"/>
    </source>
</evidence>
<dbReference type="PRINTS" id="PR00320">
    <property type="entry name" value="GPROTEINBRPT"/>
</dbReference>
<dbReference type="CDD" id="cd16693">
    <property type="entry name" value="mRING-H2-C3H3C2_WDR24"/>
    <property type="match status" value="1"/>
</dbReference>
<dbReference type="InterPro" id="IPR037590">
    <property type="entry name" value="WDR24"/>
</dbReference>
<dbReference type="Pfam" id="PF00400">
    <property type="entry name" value="WD40"/>
    <property type="match status" value="2"/>
</dbReference>
<feature type="domain" description="WDR59/RTC1-like RING zinc finger" evidence="8">
    <location>
        <begin position="685"/>
        <end position="734"/>
    </location>
</feature>
<feature type="repeat" description="WD" evidence="6">
    <location>
        <begin position="170"/>
        <end position="212"/>
    </location>
</feature>
<dbReference type="PROSITE" id="PS50082">
    <property type="entry name" value="WD_REPEATS_2"/>
    <property type="match status" value="3"/>
</dbReference>
<evidence type="ECO:0000259" key="8">
    <source>
        <dbReference type="Pfam" id="PF17120"/>
    </source>
</evidence>
<feature type="region of interest" description="Disordered" evidence="7">
    <location>
        <begin position="530"/>
        <end position="554"/>
    </location>
</feature>
<dbReference type="PROSITE" id="PS50294">
    <property type="entry name" value="WD_REPEATS_REGION"/>
    <property type="match status" value="2"/>
</dbReference>
<evidence type="ECO:0000313" key="10">
    <source>
        <dbReference type="Proteomes" id="UP001479436"/>
    </source>
</evidence>
<keyword evidence="5" id="KW-0862">Zinc</keyword>
<dbReference type="PANTHER" id="PTHR46200">
    <property type="entry name" value="GATOR COMPLEX PROTEIN WDR24"/>
    <property type="match status" value="1"/>
</dbReference>
<organism evidence="9 10">
    <name type="scientific">Basidiobolus ranarum</name>
    <dbReference type="NCBI Taxonomy" id="34480"/>
    <lineage>
        <taxon>Eukaryota</taxon>
        <taxon>Fungi</taxon>
        <taxon>Fungi incertae sedis</taxon>
        <taxon>Zoopagomycota</taxon>
        <taxon>Entomophthoromycotina</taxon>
        <taxon>Basidiobolomycetes</taxon>
        <taxon>Basidiobolales</taxon>
        <taxon>Basidiobolaceae</taxon>
        <taxon>Basidiobolus</taxon>
    </lineage>
</organism>
<keyword evidence="4" id="KW-0863">Zinc-finger</keyword>
<dbReference type="InterPro" id="IPR049566">
    <property type="entry name" value="WDR59_RTC1-like_RING_Znf"/>
</dbReference>
<evidence type="ECO:0000256" key="7">
    <source>
        <dbReference type="SAM" id="MobiDB-lite"/>
    </source>
</evidence>
<dbReference type="PANTHER" id="PTHR46200:SF1">
    <property type="entry name" value="GATOR COMPLEX PROTEIN WDR24"/>
    <property type="match status" value="1"/>
</dbReference>
<evidence type="ECO:0000256" key="6">
    <source>
        <dbReference type="PROSITE-ProRule" id="PRU00221"/>
    </source>
</evidence>
<dbReference type="SUPFAM" id="SSF50978">
    <property type="entry name" value="WD40 repeat-like"/>
    <property type="match status" value="1"/>
</dbReference>
<evidence type="ECO:0000256" key="5">
    <source>
        <dbReference type="ARBA" id="ARBA00022833"/>
    </source>
</evidence>
<evidence type="ECO:0000256" key="1">
    <source>
        <dbReference type="ARBA" id="ARBA00022574"/>
    </source>
</evidence>
<dbReference type="InterPro" id="IPR036322">
    <property type="entry name" value="WD40_repeat_dom_sf"/>
</dbReference>
<gene>
    <name evidence="9" type="primary">RTC1</name>
    <name evidence="9" type="ORF">K7432_012057</name>
</gene>
<dbReference type="InterPro" id="IPR020472">
    <property type="entry name" value="WD40_PAC1"/>
</dbReference>
<dbReference type="EMBL" id="JASJQH010007879">
    <property type="protein sequence ID" value="KAK9700726.1"/>
    <property type="molecule type" value="Genomic_DNA"/>
</dbReference>
<keyword evidence="10" id="KW-1185">Reference proteome</keyword>
<dbReference type="InterPro" id="IPR015943">
    <property type="entry name" value="WD40/YVTN_repeat-like_dom_sf"/>
</dbReference>
<keyword evidence="2" id="KW-0479">Metal-binding</keyword>
<dbReference type="PROSITE" id="PS00678">
    <property type="entry name" value="WD_REPEATS_1"/>
    <property type="match status" value="2"/>
</dbReference>
<keyword evidence="3" id="KW-0677">Repeat</keyword>
<dbReference type="InterPro" id="IPR019775">
    <property type="entry name" value="WD40_repeat_CS"/>
</dbReference>
<dbReference type="Pfam" id="PF17120">
    <property type="entry name" value="zf-RING_16"/>
    <property type="match status" value="1"/>
</dbReference>
<dbReference type="SMART" id="SM00320">
    <property type="entry name" value="WD40"/>
    <property type="match status" value="5"/>
</dbReference>
<comment type="caution">
    <text evidence="9">The sequence shown here is derived from an EMBL/GenBank/DDBJ whole genome shotgun (WGS) entry which is preliminary data.</text>
</comment>
<accession>A0ABR2VTA1</accession>
<reference evidence="9 10" key="1">
    <citation type="submission" date="2023-04" db="EMBL/GenBank/DDBJ databases">
        <title>Genome of Basidiobolus ranarum AG-B5.</title>
        <authorList>
            <person name="Stajich J.E."/>
            <person name="Carter-House D."/>
            <person name="Gryganskyi A."/>
        </authorList>
    </citation>
    <scope>NUCLEOTIDE SEQUENCE [LARGE SCALE GENOMIC DNA]</scope>
    <source>
        <strain evidence="9 10">AG-B5</strain>
    </source>
</reference>
<evidence type="ECO:0000256" key="2">
    <source>
        <dbReference type="ARBA" id="ARBA00022723"/>
    </source>
</evidence>
<dbReference type="Gene3D" id="2.130.10.10">
    <property type="entry name" value="YVTN repeat-like/Quinoprotein amine dehydrogenase"/>
    <property type="match status" value="2"/>
</dbReference>
<feature type="repeat" description="WD" evidence="6">
    <location>
        <begin position="214"/>
        <end position="249"/>
    </location>
</feature>
<dbReference type="InterPro" id="IPR001680">
    <property type="entry name" value="WD40_rpt"/>
</dbReference>
<sequence>MRPFQSQIYNRFSDTKALPTNYSTDYSANTKSPISFTSNGALTAISGCPDQEQVVIAGREVLKILSVNEHEATEVLNLRAGSKLNLNFSINDVKWLSRGKIATAATNGGIVIWDLNRTGQKIERVISEHSRAVNRISCESSSGFTLISASQDSTMKLWDLRDKSSSKFSFHGKSESVRDVQFNPLNSNEFMAAFENGTIQKWDIRNPSIFEKKISAHYGIALSIDWHSDGRFVASGGRDKMIKIWDMKSDGRKPQAYVQTIASVARVQWRPGHEYQVASCSLNTDNRIVVQDIRRPFIPKFFLDDHENVTTGFLWRGSDVIWSCSKDRNFVRHDVRNAVQPLDLLSTSSLGWNAYGDVAFTTEDKSVSDDAFRHVLGTSPLKKASRRGSEMNDQLTQYQNTGIIHLPTFDYESFIFMAENYDITSDNLWEACEHNAKIAQITQQHRTAQTWKVIQLLYATSSKPGAEQSPKEVIDPPANGILGEKQVFSPATSPLDQKGANIKIQILPAVTINELTEESQWIENSDLYETLESDSDSESDDSDSPLTKPFKSETRTNSETIVNTFALTEEPNLGWKQDEIFTNLMEYYAEKGDVQMCVTLLLVLDKHIKHQFSLEEQWYWSYVDLLHRFKLWSTAAAIISACKIASVRQQSQESTTIHTSCNHCFKPLLNSKYGYWVCDKCRKLLNPCSICHQTVKGLYVWCQGCSHGGHLLHMQEWFRDNSTCPTGCGHQCSFTTVNSPSTLPLATQ</sequence>
<evidence type="ECO:0000256" key="4">
    <source>
        <dbReference type="ARBA" id="ARBA00022771"/>
    </source>
</evidence>
<keyword evidence="1 6" id="KW-0853">WD repeat</keyword>
<dbReference type="Proteomes" id="UP001479436">
    <property type="component" value="Unassembled WGS sequence"/>
</dbReference>
<feature type="repeat" description="WD" evidence="6">
    <location>
        <begin position="126"/>
        <end position="168"/>
    </location>
</feature>
<evidence type="ECO:0000256" key="3">
    <source>
        <dbReference type="ARBA" id="ARBA00022737"/>
    </source>
</evidence>
<name>A0ABR2VTA1_9FUNG</name>
<feature type="compositionally biased region" description="Acidic residues" evidence="7">
    <location>
        <begin position="530"/>
        <end position="543"/>
    </location>
</feature>